<dbReference type="PANTHER" id="PTHR21646">
    <property type="entry name" value="UBIQUITIN CARBOXYL-TERMINAL HYDROLASE"/>
    <property type="match status" value="1"/>
</dbReference>
<evidence type="ECO:0000256" key="1">
    <source>
        <dbReference type="ARBA" id="ARBA00000707"/>
    </source>
</evidence>
<comment type="similarity">
    <text evidence="9">Belongs to the peptidase C19 family.</text>
</comment>
<dbReference type="SMART" id="SM00290">
    <property type="entry name" value="ZnF_UBP"/>
    <property type="match status" value="1"/>
</dbReference>
<dbReference type="InterPro" id="IPR028889">
    <property type="entry name" value="USP"/>
</dbReference>
<dbReference type="InterPro" id="IPR001394">
    <property type="entry name" value="Peptidase_C19_UCH"/>
</dbReference>
<keyword evidence="9" id="KW-0788">Thiol protease</keyword>
<dbReference type="InterPro" id="IPR038765">
    <property type="entry name" value="Papain-like_cys_pep_sf"/>
</dbReference>
<feature type="compositionally biased region" description="Basic residues" evidence="10">
    <location>
        <begin position="478"/>
        <end position="497"/>
    </location>
</feature>
<keyword evidence="3" id="KW-0479">Metal-binding</keyword>
<feature type="domain" description="USP" evidence="11">
    <location>
        <begin position="237"/>
        <end position="859"/>
    </location>
</feature>
<proteinExistence type="inferred from homology"/>
<dbReference type="PROSITE" id="PS50235">
    <property type="entry name" value="USP_3"/>
    <property type="match status" value="1"/>
</dbReference>
<evidence type="ECO:0000256" key="8">
    <source>
        <dbReference type="PROSITE-ProRule" id="PRU00502"/>
    </source>
</evidence>
<evidence type="ECO:0000256" key="6">
    <source>
        <dbReference type="ARBA" id="ARBA00022801"/>
    </source>
</evidence>
<dbReference type="Pfam" id="PF00443">
    <property type="entry name" value="UCH"/>
    <property type="match status" value="1"/>
</dbReference>
<evidence type="ECO:0000313" key="14">
    <source>
        <dbReference type="Ensembl" id="ENSAMXP00005008995.1"/>
    </source>
</evidence>
<dbReference type="EC" id="3.4.19.12" evidence="9"/>
<evidence type="ECO:0000313" key="13">
    <source>
        <dbReference type="EMBL" id="KAG9265223.1"/>
    </source>
</evidence>
<organism evidence="14 15">
    <name type="scientific">Astyanax mexicanus</name>
    <name type="common">Blind cave fish</name>
    <name type="synonym">Astyanax fasciatus mexicanus</name>
    <dbReference type="NCBI Taxonomy" id="7994"/>
    <lineage>
        <taxon>Eukaryota</taxon>
        <taxon>Metazoa</taxon>
        <taxon>Chordata</taxon>
        <taxon>Craniata</taxon>
        <taxon>Vertebrata</taxon>
        <taxon>Euteleostomi</taxon>
        <taxon>Actinopterygii</taxon>
        <taxon>Neopterygii</taxon>
        <taxon>Teleostei</taxon>
        <taxon>Ostariophysi</taxon>
        <taxon>Characiformes</taxon>
        <taxon>Characoidei</taxon>
        <taxon>Acestrorhamphidae</taxon>
        <taxon>Acestrorhamphinae</taxon>
        <taxon>Astyanax</taxon>
    </lineage>
</organism>
<dbReference type="Gene3D" id="3.30.40.10">
    <property type="entry name" value="Zinc/RING finger domain, C3HC4 (zinc finger)"/>
    <property type="match status" value="1"/>
</dbReference>
<keyword evidence="7" id="KW-0862">Zinc</keyword>
<protein>
    <recommendedName>
        <fullName evidence="9">Ubiquitin carboxyl-terminal hydrolase</fullName>
        <ecNumber evidence="9">3.4.19.12</ecNumber>
    </recommendedName>
</protein>
<keyword evidence="6 9" id="KW-0378">Hydrolase</keyword>
<dbReference type="Gene3D" id="3.90.70.10">
    <property type="entry name" value="Cysteine proteinases"/>
    <property type="match status" value="2"/>
</dbReference>
<dbReference type="GO" id="GO:0006508">
    <property type="term" value="P:proteolysis"/>
    <property type="evidence" value="ECO:0007669"/>
    <property type="project" value="UniProtKB-KW"/>
</dbReference>
<feature type="compositionally biased region" description="Acidic residues" evidence="10">
    <location>
        <begin position="594"/>
        <end position="607"/>
    </location>
</feature>
<dbReference type="InterPro" id="IPR013083">
    <property type="entry name" value="Znf_RING/FYVE/PHD"/>
</dbReference>
<evidence type="ECO:0000256" key="10">
    <source>
        <dbReference type="SAM" id="MobiDB-lite"/>
    </source>
</evidence>
<sequence>MGKKRGKDRNQKEEISVDLSGVTCTHIRKGIDHSLLKKISLDQPWNSCQTCQTSPAEKHTDAESETESVTEPPAVWMCLKCGHRGCGRFSENQHAIKHYETPRSDTHCLVLSLDNWSVWCYICDDDVHYSSTGQLAQLVSNIKKQAPVYSKPETSSEKVKEENSVLEEPVEKEVKEVKEVNEVNEVNEVKEVKEVKEAEKETEDPPKQKEKRRVLKQNGVLKKEAAAEASCGAVAVKGFSNLGNTCFFNAVLQNLSQTVLLRQLLNEVKDEQISLLLTTPPSTQLDPLQVQLPRPGSLTLAMCQLMNEVQQTQKTVVTPRELFTQVCKKAARFKGFQQQDSQELLRYLLDGMRAEESTRVTAGILEALKNSGRSLDAEQKKVAKEYEKNGGSRNLVDRVFGGEMSSTVMCKECRTISLVTEVFLDLSLPVADEAYRKKNQKKAPQQKSSVSEDDGWDSPTPLANGDKDMPTGAGSKYQQKKAKKQAKKQAKSQKRQQKQGAKLTLDSLTNQDTGNPSEAPPPEEQVEASTECEMDQANSQSAACNSAEQEQEKPADDADEEVEKESSEGGVSSNANRFSALTEEGGSTGGGQDGGEDGGEEEEDKEEEMIVRQSEEDGLAECVEALSLQAANEESVEAEQEDKESDDTVEYVVVNQDPELAFRTSACRAAPHKQECSVESCLYQFTEVEQLTQSNSLLCVTCTKKQSTAHGCKKNVYRDALKQMLISSPPPVLTLHLKRFQQVGYSVCKVNRHVQFPQLLDLAPFCSTSCKGVYEGEEQVLYSLYGIVEHSGTMRSGHYTAFVKTRPQNHTAHLNGAAEPGEVAPPKGSWFHISDSNVQPVTEAKVQNAQAYLLFYERIS</sequence>
<dbReference type="Proteomes" id="UP000694621">
    <property type="component" value="Unplaced"/>
</dbReference>
<dbReference type="PANTHER" id="PTHR21646:SF12">
    <property type="entry name" value="UBIQUITIN CARBOXYL-TERMINAL HYDROLASE 16"/>
    <property type="match status" value="1"/>
</dbReference>
<dbReference type="EMBL" id="JAICCE010000018">
    <property type="protein sequence ID" value="KAG9265223.1"/>
    <property type="molecule type" value="Genomic_DNA"/>
</dbReference>
<evidence type="ECO:0000259" key="12">
    <source>
        <dbReference type="PROSITE" id="PS50271"/>
    </source>
</evidence>
<feature type="compositionally biased region" description="Polar residues" evidence="10">
    <location>
        <begin position="506"/>
        <end position="516"/>
    </location>
</feature>
<dbReference type="FunFam" id="3.30.40.10:FF:000147">
    <property type="entry name" value="Ubiquitin carboxyl-terminal hydrolase 16"/>
    <property type="match status" value="1"/>
</dbReference>
<evidence type="ECO:0000256" key="7">
    <source>
        <dbReference type="ARBA" id="ARBA00022833"/>
    </source>
</evidence>
<dbReference type="SUPFAM" id="SSF54001">
    <property type="entry name" value="Cysteine proteinases"/>
    <property type="match status" value="1"/>
</dbReference>
<keyword evidence="2 9" id="KW-0645">Protease</keyword>
<dbReference type="InterPro" id="IPR018200">
    <property type="entry name" value="USP_CS"/>
</dbReference>
<dbReference type="SUPFAM" id="SSF57850">
    <property type="entry name" value="RING/U-box"/>
    <property type="match status" value="1"/>
</dbReference>
<dbReference type="InterPro" id="IPR001607">
    <property type="entry name" value="Znf_UBP"/>
</dbReference>
<feature type="domain" description="UBP-type" evidence="12">
    <location>
        <begin position="22"/>
        <end position="146"/>
    </location>
</feature>
<name>A0A8B9H8M6_ASTMX</name>
<keyword evidence="5 9" id="KW-0833">Ubl conjugation pathway</keyword>
<keyword evidence="4 8" id="KW-0863">Zinc-finger</keyword>
<dbReference type="OrthoDB" id="2020758at2759"/>
<dbReference type="PROSITE" id="PS00973">
    <property type="entry name" value="USP_2"/>
    <property type="match status" value="1"/>
</dbReference>
<feature type="region of interest" description="Disordered" evidence="10">
    <location>
        <begin position="194"/>
        <end position="214"/>
    </location>
</feature>
<dbReference type="Ensembl" id="ENSAMXT00005010037.1">
    <property type="protein sequence ID" value="ENSAMXP00005008995.1"/>
    <property type="gene ID" value="ENSAMXG00005005139.1"/>
</dbReference>
<dbReference type="PROSITE" id="PS00972">
    <property type="entry name" value="USP_1"/>
    <property type="match status" value="1"/>
</dbReference>
<dbReference type="GO" id="GO:0016579">
    <property type="term" value="P:protein deubiquitination"/>
    <property type="evidence" value="ECO:0007669"/>
    <property type="project" value="InterPro"/>
</dbReference>
<comment type="catalytic activity">
    <reaction evidence="1 9">
        <text>Thiol-dependent hydrolysis of ester, thioester, amide, peptide and isopeptide bonds formed by the C-terminal Gly of ubiquitin (a 76-residue protein attached to proteins as an intracellular targeting signal).</text>
        <dbReference type="EC" id="3.4.19.12"/>
    </reaction>
</comment>
<dbReference type="CDD" id="cd02667">
    <property type="entry name" value="Peptidase_C19K"/>
    <property type="match status" value="1"/>
</dbReference>
<evidence type="ECO:0000259" key="11">
    <source>
        <dbReference type="PROSITE" id="PS50235"/>
    </source>
</evidence>
<dbReference type="OMA" id="MAAGHYV"/>
<feature type="compositionally biased region" description="Basic and acidic residues" evidence="10">
    <location>
        <begin position="194"/>
        <end position="208"/>
    </location>
</feature>
<accession>A0A8B9H8M6</accession>
<feature type="region of interest" description="Disordered" evidence="10">
    <location>
        <begin position="436"/>
        <end position="616"/>
    </location>
</feature>
<dbReference type="GO" id="GO:0008270">
    <property type="term" value="F:zinc ion binding"/>
    <property type="evidence" value="ECO:0007669"/>
    <property type="project" value="UniProtKB-KW"/>
</dbReference>
<evidence type="ECO:0000313" key="16">
    <source>
        <dbReference type="Proteomes" id="UP000752171"/>
    </source>
</evidence>
<evidence type="ECO:0000256" key="9">
    <source>
        <dbReference type="RuleBase" id="RU366025"/>
    </source>
</evidence>
<feature type="compositionally biased region" description="Acidic residues" evidence="10">
    <location>
        <begin position="524"/>
        <end position="534"/>
    </location>
</feature>
<dbReference type="AlphaFoldDB" id="A0A8B9H8M6"/>
<dbReference type="InterPro" id="IPR050185">
    <property type="entry name" value="Ub_carboxyl-term_hydrolase"/>
</dbReference>
<gene>
    <name evidence="14" type="primary">usp16</name>
    <name evidence="13" type="synonym">USP16</name>
    <name evidence="13" type="ORF">AMEX_G21594</name>
</gene>
<dbReference type="Proteomes" id="UP000752171">
    <property type="component" value="Unassembled WGS sequence"/>
</dbReference>
<evidence type="ECO:0000313" key="15">
    <source>
        <dbReference type="Proteomes" id="UP000694621"/>
    </source>
</evidence>
<feature type="compositionally biased region" description="Low complexity" evidence="10">
    <location>
        <begin position="536"/>
        <end position="548"/>
    </location>
</feature>
<dbReference type="Pfam" id="PF02148">
    <property type="entry name" value="zf-UBP"/>
    <property type="match status" value="1"/>
</dbReference>
<evidence type="ECO:0000256" key="3">
    <source>
        <dbReference type="ARBA" id="ARBA00022723"/>
    </source>
</evidence>
<dbReference type="PROSITE" id="PS50271">
    <property type="entry name" value="ZF_UBP"/>
    <property type="match status" value="1"/>
</dbReference>
<evidence type="ECO:0000256" key="2">
    <source>
        <dbReference type="ARBA" id="ARBA00022670"/>
    </source>
</evidence>
<evidence type="ECO:0000256" key="4">
    <source>
        <dbReference type="ARBA" id="ARBA00022771"/>
    </source>
</evidence>
<evidence type="ECO:0000256" key="5">
    <source>
        <dbReference type="ARBA" id="ARBA00022786"/>
    </source>
</evidence>
<dbReference type="GO" id="GO:0004843">
    <property type="term" value="F:cysteine-type deubiquitinase activity"/>
    <property type="evidence" value="ECO:0007669"/>
    <property type="project" value="UniProtKB-UniRule"/>
</dbReference>
<reference evidence="13 16" key="1">
    <citation type="submission" date="2021-07" db="EMBL/GenBank/DDBJ databases">
        <authorList>
            <person name="Imarazene B."/>
            <person name="Zahm M."/>
            <person name="Klopp C."/>
            <person name="Cabau C."/>
            <person name="Beille S."/>
            <person name="Jouanno E."/>
            <person name="Castinel A."/>
            <person name="Lluch J."/>
            <person name="Gil L."/>
            <person name="Kuchtly C."/>
            <person name="Lopez Roques C."/>
            <person name="Donnadieu C."/>
            <person name="Parrinello H."/>
            <person name="Journot L."/>
            <person name="Du K."/>
            <person name="Schartl M."/>
            <person name="Retaux S."/>
            <person name="Guiguen Y."/>
        </authorList>
    </citation>
    <scope>NUCLEOTIDE SEQUENCE [LARGE SCALE GENOMIC DNA]</scope>
    <source>
        <strain evidence="13">Pach_M1</strain>
        <tissue evidence="13">Testis</tissue>
    </source>
</reference>
<reference evidence="14" key="2">
    <citation type="submission" date="2025-05" db="UniProtKB">
        <authorList>
            <consortium name="Ensembl"/>
        </authorList>
    </citation>
    <scope>IDENTIFICATION</scope>
</reference>